<organism evidence="1 2">
    <name type="scientific">Duganella flavida</name>
    <dbReference type="NCBI Taxonomy" id="2692175"/>
    <lineage>
        <taxon>Bacteria</taxon>
        <taxon>Pseudomonadati</taxon>
        <taxon>Pseudomonadota</taxon>
        <taxon>Betaproteobacteria</taxon>
        <taxon>Burkholderiales</taxon>
        <taxon>Oxalobacteraceae</taxon>
        <taxon>Telluria group</taxon>
        <taxon>Duganella</taxon>
    </lineage>
</organism>
<proteinExistence type="predicted"/>
<sequence length="59" mass="6865">MVAFDFYQAVIIAFICNAFCNIKTDIDAHQSLWVFFAAWWRLRYIKNNLLVQIPTGVAP</sequence>
<accession>A0A6L8KAF5</accession>
<dbReference type="AlphaFoldDB" id="A0A6L8KAF5"/>
<gene>
    <name evidence="1" type="ORF">GTP46_15295</name>
</gene>
<reference evidence="1 2" key="1">
    <citation type="submission" date="2019-12" db="EMBL/GenBank/DDBJ databases">
        <title>Novel species isolated from a subtropical stream in China.</title>
        <authorList>
            <person name="Lu H."/>
        </authorList>
    </citation>
    <scope>NUCLEOTIDE SEQUENCE [LARGE SCALE GENOMIC DNA]</scope>
    <source>
        <strain evidence="1 2">FT135W</strain>
    </source>
</reference>
<dbReference type="Proteomes" id="UP000479335">
    <property type="component" value="Unassembled WGS sequence"/>
</dbReference>
<evidence type="ECO:0000313" key="2">
    <source>
        <dbReference type="Proteomes" id="UP000479335"/>
    </source>
</evidence>
<dbReference type="EMBL" id="WWCN01000009">
    <property type="protein sequence ID" value="MYM24015.1"/>
    <property type="molecule type" value="Genomic_DNA"/>
</dbReference>
<keyword evidence="2" id="KW-1185">Reference proteome</keyword>
<evidence type="ECO:0000313" key="1">
    <source>
        <dbReference type="EMBL" id="MYM24015.1"/>
    </source>
</evidence>
<protein>
    <submittedName>
        <fullName evidence="1">Uncharacterized protein</fullName>
    </submittedName>
</protein>
<comment type="caution">
    <text evidence="1">The sequence shown here is derived from an EMBL/GenBank/DDBJ whole genome shotgun (WGS) entry which is preliminary data.</text>
</comment>
<dbReference type="RefSeq" id="WP_161007500.1">
    <property type="nucleotide sequence ID" value="NZ_WWCN01000009.1"/>
</dbReference>
<name>A0A6L8KAF5_9BURK</name>